<keyword evidence="5 9" id="KW-0269">Exonuclease</keyword>
<dbReference type="EMBL" id="CP029480">
    <property type="protein sequence ID" value="AWV97763.1"/>
    <property type="molecule type" value="Genomic_DNA"/>
</dbReference>
<dbReference type="GO" id="GO:0006281">
    <property type="term" value="P:DNA repair"/>
    <property type="evidence" value="ECO:0007669"/>
    <property type="project" value="InterPro"/>
</dbReference>
<feature type="domain" description="DHHA1" evidence="7">
    <location>
        <begin position="358"/>
        <end position="449"/>
    </location>
</feature>
<evidence type="ECO:0000256" key="2">
    <source>
        <dbReference type="ARBA" id="ARBA00019841"/>
    </source>
</evidence>
<dbReference type="RefSeq" id="WP_111370865.1">
    <property type="nucleotide sequence ID" value="NZ_CP029480.1"/>
</dbReference>
<evidence type="ECO:0000256" key="5">
    <source>
        <dbReference type="ARBA" id="ARBA00022839"/>
    </source>
</evidence>
<sequence>MTEKRWQPLPEPQSSEENSIISSLETALGIDKYLSTLLWQRGVNNFEEAKAFFRPSLDGLHDPFLMKDMEIAVERLIKAIETEEKIVIYGDYDVDGTTAVALVYGFLNEFYSNIEYYNPDRYKEGYGISDTGIDWAESIGATLIIALDCGIKSIDKVDYAAEKGIDFIICDHHEPGEEIPKAVAVLDPKRVDCKYPFKELTGNGVGFKLLTAYCIKKDIDLNKLYEYLDFAMVSIASDIVPIIGENRILAFYGLKKINDNPRIGLKALKEVAGSNGEMNIENVVFTIGPRINAAGRIKHAKAAVQLLLASDYGEAMEFAYAIQEHNLERRTHDARITEEALTIIKEDDWLLNEAKSTVLFRKDWHKGVIGIVASRCIEHYYRPTVIFTKTKDGMAAGSARSVSGFNLYEAVESCSPLLEQFGGHMHAAGMTIPIDNIPDFRKRFNEVVSANITAEQLIPQINIDLKIKLEDLSKKFYRVMKQMGPFGPKNMHPIFQTDNLTLAAKPRILKEKHLKLELVEPETGTTMTALGFGMKEPFYDKLLNSDSFKIVYTLEENTFRNQSTLQLFLKDIKF</sequence>
<feature type="domain" description="RecJ OB" evidence="8">
    <location>
        <begin position="463"/>
        <end position="571"/>
    </location>
</feature>
<dbReference type="InterPro" id="IPR001667">
    <property type="entry name" value="DDH_dom"/>
</dbReference>
<evidence type="ECO:0000256" key="4">
    <source>
        <dbReference type="ARBA" id="ARBA00022801"/>
    </source>
</evidence>
<dbReference type="KEGG" id="als:DJ013_06110"/>
<keyword evidence="4" id="KW-0378">Hydrolase</keyword>
<dbReference type="GO" id="GO:0006310">
    <property type="term" value="P:DNA recombination"/>
    <property type="evidence" value="ECO:0007669"/>
    <property type="project" value="InterPro"/>
</dbReference>
<feature type="domain" description="DDH" evidence="6">
    <location>
        <begin position="85"/>
        <end position="233"/>
    </location>
</feature>
<dbReference type="PANTHER" id="PTHR30255">
    <property type="entry name" value="SINGLE-STRANDED-DNA-SPECIFIC EXONUCLEASE RECJ"/>
    <property type="match status" value="1"/>
</dbReference>
<evidence type="ECO:0000259" key="8">
    <source>
        <dbReference type="Pfam" id="PF17768"/>
    </source>
</evidence>
<dbReference type="NCBIfam" id="TIGR00644">
    <property type="entry name" value="recJ"/>
    <property type="match status" value="1"/>
</dbReference>
<dbReference type="InterPro" id="IPR003156">
    <property type="entry name" value="DHHA1_dom"/>
</dbReference>
<proteinExistence type="inferred from homology"/>
<dbReference type="Gene3D" id="3.10.310.30">
    <property type="match status" value="1"/>
</dbReference>
<dbReference type="SUPFAM" id="SSF64182">
    <property type="entry name" value="DHH phosphoesterases"/>
    <property type="match status" value="1"/>
</dbReference>
<dbReference type="Proteomes" id="UP000249873">
    <property type="component" value="Chromosome"/>
</dbReference>
<evidence type="ECO:0000256" key="1">
    <source>
        <dbReference type="ARBA" id="ARBA00005915"/>
    </source>
</evidence>
<dbReference type="GO" id="GO:0003676">
    <property type="term" value="F:nucleic acid binding"/>
    <property type="evidence" value="ECO:0007669"/>
    <property type="project" value="InterPro"/>
</dbReference>
<keyword evidence="3" id="KW-0540">Nuclease</keyword>
<dbReference type="OrthoDB" id="9809852at2"/>
<dbReference type="GO" id="GO:0008409">
    <property type="term" value="F:5'-3' exonuclease activity"/>
    <property type="evidence" value="ECO:0007669"/>
    <property type="project" value="InterPro"/>
</dbReference>
<dbReference type="PANTHER" id="PTHR30255:SF2">
    <property type="entry name" value="SINGLE-STRANDED-DNA-SPECIFIC EXONUCLEASE RECJ"/>
    <property type="match status" value="1"/>
</dbReference>
<keyword evidence="10" id="KW-1185">Reference proteome</keyword>
<evidence type="ECO:0000259" key="7">
    <source>
        <dbReference type="Pfam" id="PF02272"/>
    </source>
</evidence>
<dbReference type="Pfam" id="PF01368">
    <property type="entry name" value="DHH"/>
    <property type="match status" value="1"/>
</dbReference>
<accession>A0A2Z4GA22</accession>
<comment type="similarity">
    <text evidence="1">Belongs to the RecJ family.</text>
</comment>
<dbReference type="InterPro" id="IPR004610">
    <property type="entry name" value="RecJ"/>
</dbReference>
<organism evidence="9 10">
    <name type="scientific">Arcticibacterium luteifluviistationis</name>
    <dbReference type="NCBI Taxonomy" id="1784714"/>
    <lineage>
        <taxon>Bacteria</taxon>
        <taxon>Pseudomonadati</taxon>
        <taxon>Bacteroidota</taxon>
        <taxon>Cytophagia</taxon>
        <taxon>Cytophagales</taxon>
        <taxon>Leadbetterellaceae</taxon>
        <taxon>Arcticibacterium</taxon>
    </lineage>
</organism>
<dbReference type="InterPro" id="IPR041122">
    <property type="entry name" value="RecJ_OB"/>
</dbReference>
<gene>
    <name evidence="9" type="primary">recJ</name>
    <name evidence="9" type="ORF">DJ013_06110</name>
</gene>
<dbReference type="Gene3D" id="3.90.1640.30">
    <property type="match status" value="1"/>
</dbReference>
<dbReference type="InterPro" id="IPR051673">
    <property type="entry name" value="SSDNA_exonuclease_RecJ"/>
</dbReference>
<name>A0A2Z4GA22_9BACT</name>
<dbReference type="AlphaFoldDB" id="A0A2Z4GA22"/>
<evidence type="ECO:0000259" key="6">
    <source>
        <dbReference type="Pfam" id="PF01368"/>
    </source>
</evidence>
<reference evidence="9 10" key="1">
    <citation type="submission" date="2018-05" db="EMBL/GenBank/DDBJ databases">
        <title>Complete genome sequence of Arcticibacterium luteifluviistationis SM1504T, a cytophagaceae bacterium isolated from Arctic surface seawater.</title>
        <authorList>
            <person name="Li Y."/>
            <person name="Qin Q.-L."/>
        </authorList>
    </citation>
    <scope>NUCLEOTIDE SEQUENCE [LARGE SCALE GENOMIC DNA]</scope>
    <source>
        <strain evidence="9 10">SM1504</strain>
    </source>
</reference>
<protein>
    <recommendedName>
        <fullName evidence="2">Single-stranded-DNA-specific exonuclease RecJ</fullName>
    </recommendedName>
</protein>
<evidence type="ECO:0000256" key="3">
    <source>
        <dbReference type="ARBA" id="ARBA00022722"/>
    </source>
</evidence>
<dbReference type="Pfam" id="PF02272">
    <property type="entry name" value="DHHA1"/>
    <property type="match status" value="1"/>
</dbReference>
<evidence type="ECO:0000313" key="9">
    <source>
        <dbReference type="EMBL" id="AWV97763.1"/>
    </source>
</evidence>
<dbReference type="Pfam" id="PF17768">
    <property type="entry name" value="RecJ_OB"/>
    <property type="match status" value="1"/>
</dbReference>
<evidence type="ECO:0000313" key="10">
    <source>
        <dbReference type="Proteomes" id="UP000249873"/>
    </source>
</evidence>
<dbReference type="InterPro" id="IPR038763">
    <property type="entry name" value="DHH_sf"/>
</dbReference>